<dbReference type="Gene3D" id="2.10.25.10">
    <property type="entry name" value="Laminin"/>
    <property type="match status" value="1"/>
</dbReference>
<evidence type="ECO:0000256" key="12">
    <source>
        <dbReference type="ARBA" id="ARBA00023157"/>
    </source>
</evidence>
<keyword evidence="10" id="KW-1133">Transmembrane helix</keyword>
<evidence type="ECO:0000256" key="11">
    <source>
        <dbReference type="ARBA" id="ARBA00023136"/>
    </source>
</evidence>
<dbReference type="Gene3D" id="1.10.510.10">
    <property type="entry name" value="Transferase(Phosphotransferase) domain 1"/>
    <property type="match status" value="1"/>
</dbReference>
<dbReference type="InterPro" id="IPR025287">
    <property type="entry name" value="WAK_GUB"/>
</dbReference>
<dbReference type="GO" id="GO:0005524">
    <property type="term" value="F:ATP binding"/>
    <property type="evidence" value="ECO:0007669"/>
    <property type="project" value="UniProtKB-UniRule"/>
</dbReference>
<feature type="chain" id="PRO_5044854678" description="Protein kinase domain-containing protein" evidence="15">
    <location>
        <begin position="21"/>
        <end position="708"/>
    </location>
</feature>
<evidence type="ECO:0000256" key="1">
    <source>
        <dbReference type="ARBA" id="ARBA00004479"/>
    </source>
</evidence>
<keyword evidence="18" id="KW-1185">Reference proteome</keyword>
<keyword evidence="7 14" id="KW-0547">Nucleotide-binding</keyword>
<evidence type="ECO:0000256" key="2">
    <source>
        <dbReference type="ARBA" id="ARBA00022527"/>
    </source>
</evidence>
<evidence type="ECO:0000313" key="18">
    <source>
        <dbReference type="Proteomes" id="UP001634007"/>
    </source>
</evidence>
<keyword evidence="12" id="KW-1015">Disulfide bond</keyword>
<name>A0ABD3KSR0_EUCGL</name>
<proteinExistence type="predicted"/>
<dbReference type="Pfam" id="PF13947">
    <property type="entry name" value="GUB_WAK_bind"/>
    <property type="match status" value="1"/>
</dbReference>
<dbReference type="Pfam" id="PF07714">
    <property type="entry name" value="PK_Tyr_Ser-Thr"/>
    <property type="match status" value="1"/>
</dbReference>
<dbReference type="InterPro" id="IPR018097">
    <property type="entry name" value="EGF_Ca-bd_CS"/>
</dbReference>
<evidence type="ECO:0000256" key="10">
    <source>
        <dbReference type="ARBA" id="ARBA00022989"/>
    </source>
</evidence>
<evidence type="ECO:0000256" key="6">
    <source>
        <dbReference type="ARBA" id="ARBA00022729"/>
    </source>
</evidence>
<dbReference type="InterPro" id="IPR000719">
    <property type="entry name" value="Prot_kinase_dom"/>
</dbReference>
<comment type="caution">
    <text evidence="17">The sequence shown here is derived from an EMBL/GenBank/DDBJ whole genome shotgun (WGS) entry which is preliminary data.</text>
</comment>
<dbReference type="PROSITE" id="PS50011">
    <property type="entry name" value="PROTEIN_KINASE_DOM"/>
    <property type="match status" value="1"/>
</dbReference>
<keyword evidence="8" id="KW-0418">Kinase</keyword>
<dbReference type="InterPro" id="IPR013695">
    <property type="entry name" value="WAK"/>
</dbReference>
<gene>
    <name evidence="17" type="ORF">ACJRO7_016892</name>
</gene>
<evidence type="ECO:0000256" key="9">
    <source>
        <dbReference type="ARBA" id="ARBA00022840"/>
    </source>
</evidence>
<evidence type="ECO:0000256" key="4">
    <source>
        <dbReference type="ARBA" id="ARBA00022679"/>
    </source>
</evidence>
<dbReference type="SUPFAM" id="SSF56112">
    <property type="entry name" value="Protein kinase-like (PK-like)"/>
    <property type="match status" value="1"/>
</dbReference>
<dbReference type="InterPro" id="IPR001245">
    <property type="entry name" value="Ser-Thr/Tyr_kinase_cat_dom"/>
</dbReference>
<evidence type="ECO:0000256" key="8">
    <source>
        <dbReference type="ARBA" id="ARBA00022777"/>
    </source>
</evidence>
<dbReference type="PROSITE" id="PS00107">
    <property type="entry name" value="PROTEIN_KINASE_ATP"/>
    <property type="match status" value="1"/>
</dbReference>
<dbReference type="GO" id="GO:0004674">
    <property type="term" value="F:protein serine/threonine kinase activity"/>
    <property type="evidence" value="ECO:0007669"/>
    <property type="project" value="UniProtKB-KW"/>
</dbReference>
<keyword evidence="5" id="KW-0812">Transmembrane</keyword>
<evidence type="ECO:0000313" key="17">
    <source>
        <dbReference type="EMBL" id="KAL3741329.1"/>
    </source>
</evidence>
<keyword evidence="9 14" id="KW-0067">ATP-binding</keyword>
<comment type="subcellular location">
    <subcellularLocation>
        <location evidence="1">Membrane</location>
        <topology evidence="1">Single-pass type I membrane protein</topology>
    </subcellularLocation>
</comment>
<keyword evidence="6 15" id="KW-0732">Signal</keyword>
<keyword evidence="4" id="KW-0808">Transferase</keyword>
<evidence type="ECO:0000256" key="3">
    <source>
        <dbReference type="ARBA" id="ARBA00022553"/>
    </source>
</evidence>
<dbReference type="Proteomes" id="UP001634007">
    <property type="component" value="Unassembled WGS sequence"/>
</dbReference>
<evidence type="ECO:0000256" key="14">
    <source>
        <dbReference type="PROSITE-ProRule" id="PRU10141"/>
    </source>
</evidence>
<feature type="domain" description="Protein kinase" evidence="16">
    <location>
        <begin position="397"/>
        <end position="676"/>
    </location>
</feature>
<dbReference type="EMBL" id="JBJKBG010000004">
    <property type="protein sequence ID" value="KAL3741329.1"/>
    <property type="molecule type" value="Genomic_DNA"/>
</dbReference>
<dbReference type="InterPro" id="IPR045274">
    <property type="entry name" value="WAK-like"/>
</dbReference>
<dbReference type="GO" id="GO:0016020">
    <property type="term" value="C:membrane"/>
    <property type="evidence" value="ECO:0007669"/>
    <property type="project" value="UniProtKB-SubCell"/>
</dbReference>
<feature type="binding site" evidence="14">
    <location>
        <position position="426"/>
    </location>
    <ligand>
        <name>ATP</name>
        <dbReference type="ChEBI" id="CHEBI:30616"/>
    </ligand>
</feature>
<evidence type="ECO:0000256" key="13">
    <source>
        <dbReference type="ARBA" id="ARBA00023180"/>
    </source>
</evidence>
<reference evidence="17 18" key="1">
    <citation type="submission" date="2024-11" db="EMBL/GenBank/DDBJ databases">
        <title>Chromosome-level genome assembly of Eucalyptus globulus Labill. provides insights into its genome evolution.</title>
        <authorList>
            <person name="Li X."/>
        </authorList>
    </citation>
    <scope>NUCLEOTIDE SEQUENCE [LARGE SCALE GENOMIC DNA]</scope>
    <source>
        <strain evidence="17">CL2024</strain>
        <tissue evidence="17">Fresh tender leaves</tissue>
    </source>
</reference>
<organism evidence="17 18">
    <name type="scientific">Eucalyptus globulus</name>
    <name type="common">Tasmanian blue gum</name>
    <dbReference type="NCBI Taxonomy" id="34317"/>
    <lineage>
        <taxon>Eukaryota</taxon>
        <taxon>Viridiplantae</taxon>
        <taxon>Streptophyta</taxon>
        <taxon>Embryophyta</taxon>
        <taxon>Tracheophyta</taxon>
        <taxon>Spermatophyta</taxon>
        <taxon>Magnoliopsida</taxon>
        <taxon>eudicotyledons</taxon>
        <taxon>Gunneridae</taxon>
        <taxon>Pentapetalae</taxon>
        <taxon>rosids</taxon>
        <taxon>malvids</taxon>
        <taxon>Myrtales</taxon>
        <taxon>Myrtaceae</taxon>
        <taxon>Myrtoideae</taxon>
        <taxon>Eucalypteae</taxon>
        <taxon>Eucalyptus</taxon>
    </lineage>
</organism>
<keyword evidence="2" id="KW-0723">Serine/threonine-protein kinase</keyword>
<evidence type="ECO:0000256" key="15">
    <source>
        <dbReference type="SAM" id="SignalP"/>
    </source>
</evidence>
<dbReference type="InterPro" id="IPR011009">
    <property type="entry name" value="Kinase-like_dom_sf"/>
</dbReference>
<dbReference type="PANTHER" id="PTHR27005:SF315">
    <property type="entry name" value="PROTEIN KINASE DOMAIN-CONTAINING PROTEIN"/>
    <property type="match status" value="1"/>
</dbReference>
<dbReference type="AlphaFoldDB" id="A0ABD3KSR0"/>
<dbReference type="PROSITE" id="PS01187">
    <property type="entry name" value="EGF_CA"/>
    <property type="match status" value="1"/>
</dbReference>
<keyword evidence="13" id="KW-0325">Glycoprotein</keyword>
<dbReference type="Pfam" id="PF08488">
    <property type="entry name" value="WAK"/>
    <property type="match status" value="1"/>
</dbReference>
<feature type="signal peptide" evidence="15">
    <location>
        <begin position="1"/>
        <end position="20"/>
    </location>
</feature>
<dbReference type="InterPro" id="IPR017441">
    <property type="entry name" value="Protein_kinase_ATP_BS"/>
</dbReference>
<evidence type="ECO:0000256" key="7">
    <source>
        <dbReference type="ARBA" id="ARBA00022741"/>
    </source>
</evidence>
<evidence type="ECO:0000259" key="16">
    <source>
        <dbReference type="PROSITE" id="PS50011"/>
    </source>
</evidence>
<protein>
    <recommendedName>
        <fullName evidence="16">Protein kinase domain-containing protein</fullName>
    </recommendedName>
</protein>
<accession>A0ABD3KSR0</accession>
<keyword evidence="3" id="KW-0597">Phosphoprotein</keyword>
<sequence length="708" mass="78646">MKVVQQLLLVAVAWWLRQDGAPIVAGHCAHRCGRVPIPYPFGLERHCARSEEFLLNCNTTDGSGGQLWLGNTPIRKISVSDSTMVVSIPELHDCYNETGGSVNRSLNLYIDLSSYPSYRLSSTRNNLTVLGCDTYVLMTDRDGFFRSGCISYCSEYVDLAKETTCSGLGCCQASIPKGLKMIRIRISSIDRHVSVSKFNPCGVAFVGDKMSLNLSSRRLPTMNDLGKRADLVLDWMIGWNDILAQARSSQSSYACGNNTDSNDFTDGPGYRCFCKAGYEGNPYDRSRGCQDINECKDSRKYPCLGKCENQLGNYTCDFGKNSTGNNATDDDCDNCRIIAVAMILAPVVCIYAGASASVTWKWRIRKINFKRNGGKHLKRQGVQIFTEAELAKATNNYDESKKLGEGGFGSVYRGRIAVDVEVAVKKPKDVHKPLMKKRFQDKLKIVTLTRHKNVVRLYGICLETRIPLLVYEYISNGTLFKHIHPKMSTILRSWENRLRIAVEVALALKEMHSSEIIHGNIKSKNILLDQNCSVKISDFGTSVLISPEHSHIVATEIEGTLGYIDPEYLTTGKLTIQSDVYSFGVVLVELLTEKKPTSSVTNKFGEPINIIPHFISSVKDKSLSDVINFEAASEYEIKQVETLAKITVKCLDQSSRKRPTMSEVAQQLPPTNQSSIVAEDIEEPKFKVAVRPTVKISVTDCLSCLGSD</sequence>
<keyword evidence="11" id="KW-0472">Membrane</keyword>
<evidence type="ECO:0000256" key="5">
    <source>
        <dbReference type="ARBA" id="ARBA00022692"/>
    </source>
</evidence>
<dbReference type="Gene3D" id="3.30.200.20">
    <property type="entry name" value="Phosphorylase Kinase, domain 1"/>
    <property type="match status" value="1"/>
</dbReference>
<dbReference type="PANTHER" id="PTHR27005">
    <property type="entry name" value="WALL-ASSOCIATED RECEPTOR KINASE-LIKE 21"/>
    <property type="match status" value="1"/>
</dbReference>